<comment type="similarity">
    <text evidence="1 4">Belongs to the UDP-glycosyltransferase family.</text>
</comment>
<dbReference type="GO" id="GO:0080044">
    <property type="term" value="F:quercetin 7-O-glucosyltransferase activity"/>
    <property type="evidence" value="ECO:0007669"/>
    <property type="project" value="TreeGrafter"/>
</dbReference>
<keyword evidence="2 4" id="KW-0328">Glycosyltransferase</keyword>
<dbReference type="PANTHER" id="PTHR11926">
    <property type="entry name" value="GLUCOSYL/GLUCURONOSYL TRANSFERASES"/>
    <property type="match status" value="1"/>
</dbReference>
<evidence type="ECO:0000313" key="7">
    <source>
        <dbReference type="RefSeq" id="XP_027084360.1"/>
    </source>
</evidence>
<evidence type="ECO:0000256" key="4">
    <source>
        <dbReference type="RuleBase" id="RU003718"/>
    </source>
</evidence>
<dbReference type="GO" id="GO:0080043">
    <property type="term" value="F:quercetin 3-O-glucosyltransferase activity"/>
    <property type="evidence" value="ECO:0007669"/>
    <property type="project" value="TreeGrafter"/>
</dbReference>
<evidence type="ECO:0000256" key="2">
    <source>
        <dbReference type="ARBA" id="ARBA00022676"/>
    </source>
</evidence>
<reference evidence="7" key="2">
    <citation type="submission" date="2025-08" db="UniProtKB">
        <authorList>
            <consortium name="RefSeq"/>
        </authorList>
    </citation>
    <scope>IDENTIFICATION</scope>
    <source>
        <tissue evidence="7">Leaves</tissue>
    </source>
</reference>
<dbReference type="AlphaFoldDB" id="A0A6P6U0Z6"/>
<dbReference type="InterPro" id="IPR002213">
    <property type="entry name" value="UDP_glucos_trans"/>
</dbReference>
<name>A0A6P6U0Z6_COFAR</name>
<dbReference type="FunFam" id="3.40.50.2000:FF:000057">
    <property type="entry name" value="Glycosyltransferase"/>
    <property type="match status" value="1"/>
</dbReference>
<dbReference type="RefSeq" id="XP_027084360.1">
    <property type="nucleotide sequence ID" value="XM_027228559.2"/>
</dbReference>
<keyword evidence="6" id="KW-1185">Reference proteome</keyword>
<dbReference type="GeneID" id="113706631"/>
<reference evidence="6" key="1">
    <citation type="journal article" date="2025" name="Foods">
        <title>Unveiling the Microbial Signatures of Arabica Coffee Cherries: Insights into Ripeness Specific Diversity, Functional Traits, and Implications for Quality and Safety.</title>
        <authorList>
            <consortium name="RefSeq"/>
            <person name="Tenea G.N."/>
            <person name="Cifuentes V."/>
            <person name="Reyes P."/>
            <person name="Cevallos-Vallejos M."/>
        </authorList>
    </citation>
    <scope>NUCLEOTIDE SEQUENCE [LARGE SCALE GENOMIC DNA]</scope>
</reference>
<dbReference type="FunFam" id="3.40.50.2000:FF:000019">
    <property type="entry name" value="Glycosyltransferase"/>
    <property type="match status" value="1"/>
</dbReference>
<sequence length="459" mass="51079">MENGMGAQKAHRGHCLILPYPLQGHVNPVLQFSKRLQFKGVRITIAATISFFNRIKDATSLFPLGMISDGFDEGGANQAESIEAYLKKFQQVGSETLGELLEKLRDSGSPVDCVVYDAVLPWALDVAKKNGVSGAAFFTQSCAVDNIYYHVYKGIVKVPVEETRIAIPGLPDLEPADLPSFVTKPETYPAVVEMIRNQFIDIDTADWVLFNTFYKLEEEVIDWMKGLWPVRPIGPTVPSMYLDKRVQDDTDYGLNVFKPMAEACTKWLEGKASKSVVYVSFGSLASLDAEGMAELAWGLKMTGKYFLWVVRASEESKLPKDFINETSEKGLIVSWCPQLEVLADKSIGCFVTHCGWNSTLEALSLGVPMVGMPQWTDQPTNAKYVTDVWKMGVKAEPDEKGIVTKEEIENCIRQVMEGERGEEITRNAKKWVELTRDAVDEGGTSDKNIDEFVSKLVSP</sequence>
<dbReference type="PANTHER" id="PTHR11926:SF1553">
    <property type="entry name" value="GLYCOSYLTRANSFERASE"/>
    <property type="match status" value="1"/>
</dbReference>
<dbReference type="InterPro" id="IPR035595">
    <property type="entry name" value="UDP_glycos_trans_CS"/>
</dbReference>
<dbReference type="PROSITE" id="PS00375">
    <property type="entry name" value="UDPGT"/>
    <property type="match status" value="1"/>
</dbReference>
<dbReference type="OrthoDB" id="5835829at2759"/>
<dbReference type="EC" id="2.4.1.-" evidence="5"/>
<dbReference type="CDD" id="cd03784">
    <property type="entry name" value="GT1_Gtf-like"/>
    <property type="match status" value="1"/>
</dbReference>
<gene>
    <name evidence="7" type="primary">LOC113706631</name>
</gene>
<proteinExistence type="inferred from homology"/>
<keyword evidence="3 4" id="KW-0808">Transferase</keyword>
<organism evidence="6 7">
    <name type="scientific">Coffea arabica</name>
    <name type="common">Arabian coffee</name>
    <dbReference type="NCBI Taxonomy" id="13443"/>
    <lineage>
        <taxon>Eukaryota</taxon>
        <taxon>Viridiplantae</taxon>
        <taxon>Streptophyta</taxon>
        <taxon>Embryophyta</taxon>
        <taxon>Tracheophyta</taxon>
        <taxon>Spermatophyta</taxon>
        <taxon>Magnoliopsida</taxon>
        <taxon>eudicotyledons</taxon>
        <taxon>Gunneridae</taxon>
        <taxon>Pentapetalae</taxon>
        <taxon>asterids</taxon>
        <taxon>lamiids</taxon>
        <taxon>Gentianales</taxon>
        <taxon>Rubiaceae</taxon>
        <taxon>Ixoroideae</taxon>
        <taxon>Gardenieae complex</taxon>
        <taxon>Bertiereae - Coffeeae clade</taxon>
        <taxon>Coffeeae</taxon>
        <taxon>Coffea</taxon>
    </lineage>
</organism>
<accession>A0A6P6U0Z6</accession>
<evidence type="ECO:0000256" key="3">
    <source>
        <dbReference type="ARBA" id="ARBA00022679"/>
    </source>
</evidence>
<dbReference type="Gene3D" id="3.40.50.2000">
    <property type="entry name" value="Glycogen Phosphorylase B"/>
    <property type="match status" value="2"/>
</dbReference>
<evidence type="ECO:0000313" key="6">
    <source>
        <dbReference type="Proteomes" id="UP001652660"/>
    </source>
</evidence>
<protein>
    <recommendedName>
        <fullName evidence="5">Glycosyltransferase</fullName>
        <ecNumber evidence="5">2.4.1.-</ecNumber>
    </recommendedName>
</protein>
<dbReference type="SUPFAM" id="SSF53756">
    <property type="entry name" value="UDP-Glycosyltransferase/glycogen phosphorylase"/>
    <property type="match status" value="1"/>
</dbReference>
<evidence type="ECO:0000256" key="5">
    <source>
        <dbReference type="RuleBase" id="RU362057"/>
    </source>
</evidence>
<evidence type="ECO:0000256" key="1">
    <source>
        <dbReference type="ARBA" id="ARBA00009995"/>
    </source>
</evidence>
<dbReference type="Proteomes" id="UP001652660">
    <property type="component" value="Chromosome 8c"/>
</dbReference>
<dbReference type="Pfam" id="PF00201">
    <property type="entry name" value="UDPGT"/>
    <property type="match status" value="1"/>
</dbReference>